<comment type="caution">
    <text evidence="1">The sequence shown here is derived from an EMBL/GenBank/DDBJ whole genome shotgun (WGS) entry which is preliminary data.</text>
</comment>
<protein>
    <submittedName>
        <fullName evidence="1">Uncharacterized protein</fullName>
    </submittedName>
</protein>
<sequence>MTRRRRPVPDLSFFQRVACGEISRACADYSNEFENRRIPGNHRYLASCIYKIIRWQCRHTSCRLRASAQTMRAWRMPAIHGAPHPPSRKGGSQLPVSFKPFVILSILEISPCQRIPVEKPAA</sequence>
<proteinExistence type="predicted"/>
<dbReference type="Proteomes" id="UP000269271">
    <property type="component" value="Unassembled WGS sequence"/>
</dbReference>
<organism evidence="1 2">
    <name type="scientific">Burkholderia contaminans</name>
    <dbReference type="NCBI Taxonomy" id="488447"/>
    <lineage>
        <taxon>Bacteria</taxon>
        <taxon>Pseudomonadati</taxon>
        <taxon>Pseudomonadota</taxon>
        <taxon>Betaproteobacteria</taxon>
        <taxon>Burkholderiales</taxon>
        <taxon>Burkholderiaceae</taxon>
        <taxon>Burkholderia</taxon>
        <taxon>Burkholderia cepacia complex</taxon>
    </lineage>
</organism>
<gene>
    <name evidence="1" type="ORF">DF037_02330</name>
</gene>
<accession>A0A3N8RJ96</accession>
<dbReference type="EMBL" id="QTQX01000002">
    <property type="protein sequence ID" value="RQT35901.1"/>
    <property type="molecule type" value="Genomic_DNA"/>
</dbReference>
<reference evidence="1 2" key="1">
    <citation type="submission" date="2018-08" db="EMBL/GenBank/DDBJ databases">
        <title>Comparative analysis of Burkholderia isolates from Puerto Rico.</title>
        <authorList>
            <person name="Hall C."/>
            <person name="Sahl J."/>
            <person name="Wagner D."/>
        </authorList>
    </citation>
    <scope>NUCLEOTIDE SEQUENCE [LARGE SCALE GENOMIC DNA]</scope>
    <source>
        <strain evidence="1 2">Bp9001</strain>
    </source>
</reference>
<evidence type="ECO:0000313" key="2">
    <source>
        <dbReference type="Proteomes" id="UP000269271"/>
    </source>
</evidence>
<dbReference type="AlphaFoldDB" id="A0A3N8RJ96"/>
<name>A0A3N8RJ96_9BURK</name>
<evidence type="ECO:0000313" key="1">
    <source>
        <dbReference type="EMBL" id="RQT35901.1"/>
    </source>
</evidence>